<name>A0A9Q9EHX2_9PEZI</name>
<evidence type="ECO:0000259" key="6">
    <source>
        <dbReference type="Pfam" id="PF08547"/>
    </source>
</evidence>
<dbReference type="OrthoDB" id="42561at2759"/>
<dbReference type="SUPFAM" id="SSF49785">
    <property type="entry name" value="Galactose-binding domain-like"/>
    <property type="match status" value="1"/>
</dbReference>
<evidence type="ECO:0000313" key="7">
    <source>
        <dbReference type="EMBL" id="USW50474.1"/>
    </source>
</evidence>
<evidence type="ECO:0000313" key="8">
    <source>
        <dbReference type="Proteomes" id="UP001056384"/>
    </source>
</evidence>
<dbReference type="GO" id="GO:0010257">
    <property type="term" value="P:NADH dehydrogenase complex assembly"/>
    <property type="evidence" value="ECO:0007669"/>
    <property type="project" value="TreeGrafter"/>
</dbReference>
<comment type="subcellular location">
    <subcellularLocation>
        <location evidence="1">Mitochondrion</location>
    </subcellularLocation>
</comment>
<accession>A0A9Q9EHX2</accession>
<keyword evidence="8" id="KW-1185">Reference proteome</keyword>
<dbReference type="GO" id="GO:0005739">
    <property type="term" value="C:mitochondrion"/>
    <property type="evidence" value="ECO:0007669"/>
    <property type="project" value="UniProtKB-SubCell"/>
</dbReference>
<sequence>MFAATPSLRAGYPGFFRRSMDELKRQAKFAVKMEGLHIPIKPFPLIKFDEPLSPERCKMMCDSDVGGFSRASLTYVPGAAHVERTAGEGSDIKKGGVIVNAPAHEGEEPSHAVFAGSISTELPPNRPQIQRSGYAGFRTRDRGMSLFGKLLWDLSPYSYLALRIKSDGRKYFVNFQTESIVPTDLHQHLLPSYSPGEWETVTIPFSALVRTNYGQVVEPQKEMMSTKVRSVGISLIDRVPGPFELKIADIYATNRPPERKAGQEETGFDLSFEPEDEDAGRGMMDEIEPRRKKGEPERILI</sequence>
<dbReference type="InterPro" id="IPR039131">
    <property type="entry name" value="NDUFAF1"/>
</dbReference>
<evidence type="ECO:0000256" key="4">
    <source>
        <dbReference type="ARBA" id="ARBA00023186"/>
    </source>
</evidence>
<dbReference type="PANTHER" id="PTHR13194:SF18">
    <property type="entry name" value="COMPLEX I INTERMEDIATE-ASSOCIATED PROTEIN 30, MITOCHONDRIAL"/>
    <property type="match status" value="1"/>
</dbReference>
<feature type="domain" description="NADH:ubiquinone oxidoreductase intermediate-associated protein 30" evidence="6">
    <location>
        <begin position="47"/>
        <end position="247"/>
    </location>
</feature>
<reference evidence="7" key="1">
    <citation type="submission" date="2022-06" db="EMBL/GenBank/DDBJ databases">
        <title>Complete genome sequences of two strains of the flax pathogen Septoria linicola.</title>
        <authorList>
            <person name="Lapalu N."/>
            <person name="Simon A."/>
            <person name="Demenou B."/>
            <person name="Paumier D."/>
            <person name="Guillot M.-P."/>
            <person name="Gout L."/>
            <person name="Valade R."/>
        </authorList>
    </citation>
    <scope>NUCLEOTIDE SEQUENCE</scope>
    <source>
        <strain evidence="7">SE15195</strain>
    </source>
</reference>
<feature type="compositionally biased region" description="Basic and acidic residues" evidence="5">
    <location>
        <begin position="279"/>
        <end position="301"/>
    </location>
</feature>
<dbReference type="GO" id="GO:0051082">
    <property type="term" value="F:unfolded protein binding"/>
    <property type="evidence" value="ECO:0007669"/>
    <property type="project" value="TreeGrafter"/>
</dbReference>
<dbReference type="InterPro" id="IPR008979">
    <property type="entry name" value="Galactose-bd-like_sf"/>
</dbReference>
<gene>
    <name evidence="7" type="ORF">Slin15195_G037930</name>
</gene>
<dbReference type="InterPro" id="IPR013857">
    <property type="entry name" value="NADH-UbQ_OxRdtase-assoc_prot30"/>
</dbReference>
<keyword evidence="4" id="KW-0143">Chaperone</keyword>
<protein>
    <submittedName>
        <fullName evidence="7">Complex I intermediate-associated protein 30</fullName>
    </submittedName>
</protein>
<evidence type="ECO:0000256" key="2">
    <source>
        <dbReference type="ARBA" id="ARBA00007884"/>
    </source>
</evidence>
<organism evidence="7 8">
    <name type="scientific">Septoria linicola</name>
    <dbReference type="NCBI Taxonomy" id="215465"/>
    <lineage>
        <taxon>Eukaryota</taxon>
        <taxon>Fungi</taxon>
        <taxon>Dikarya</taxon>
        <taxon>Ascomycota</taxon>
        <taxon>Pezizomycotina</taxon>
        <taxon>Dothideomycetes</taxon>
        <taxon>Dothideomycetidae</taxon>
        <taxon>Mycosphaerellales</taxon>
        <taxon>Mycosphaerellaceae</taxon>
        <taxon>Septoria</taxon>
    </lineage>
</organism>
<dbReference type="PANTHER" id="PTHR13194">
    <property type="entry name" value="COMPLEX I INTERMEDIATE-ASSOCIATED PROTEIN 30"/>
    <property type="match status" value="1"/>
</dbReference>
<dbReference type="EMBL" id="CP099420">
    <property type="protein sequence ID" value="USW50474.1"/>
    <property type="molecule type" value="Genomic_DNA"/>
</dbReference>
<keyword evidence="3" id="KW-0496">Mitochondrion</keyword>
<comment type="similarity">
    <text evidence="2">Belongs to the CIA30 family.</text>
</comment>
<dbReference type="GO" id="GO:0006120">
    <property type="term" value="P:mitochondrial electron transport, NADH to ubiquinone"/>
    <property type="evidence" value="ECO:0007669"/>
    <property type="project" value="TreeGrafter"/>
</dbReference>
<evidence type="ECO:0000256" key="5">
    <source>
        <dbReference type="SAM" id="MobiDB-lite"/>
    </source>
</evidence>
<dbReference type="AlphaFoldDB" id="A0A9Q9EHX2"/>
<dbReference type="Proteomes" id="UP001056384">
    <property type="component" value="Chromosome 3"/>
</dbReference>
<evidence type="ECO:0000256" key="3">
    <source>
        <dbReference type="ARBA" id="ARBA00023128"/>
    </source>
</evidence>
<feature type="region of interest" description="Disordered" evidence="5">
    <location>
        <begin position="256"/>
        <end position="301"/>
    </location>
</feature>
<proteinExistence type="inferred from homology"/>
<dbReference type="Pfam" id="PF08547">
    <property type="entry name" value="CIA30"/>
    <property type="match status" value="1"/>
</dbReference>
<evidence type="ECO:0000256" key="1">
    <source>
        <dbReference type="ARBA" id="ARBA00004173"/>
    </source>
</evidence>